<proteinExistence type="predicted"/>
<evidence type="ECO:0000259" key="1">
    <source>
        <dbReference type="Pfam" id="PF08765"/>
    </source>
</evidence>
<dbReference type="InterPro" id="IPR052411">
    <property type="entry name" value="c-mor_Regulatory_Protein"/>
</dbReference>
<evidence type="ECO:0000313" key="3">
    <source>
        <dbReference type="Proteomes" id="UP000245624"/>
    </source>
</evidence>
<dbReference type="SUPFAM" id="SSF46689">
    <property type="entry name" value="Homeodomain-like"/>
    <property type="match status" value="1"/>
</dbReference>
<dbReference type="InterPro" id="IPR014875">
    <property type="entry name" value="Mor_transcription_activator"/>
</dbReference>
<dbReference type="InterPro" id="IPR009057">
    <property type="entry name" value="Homeodomain-like_sf"/>
</dbReference>
<evidence type="ECO:0000313" key="2">
    <source>
        <dbReference type="EMBL" id="PWU66644.1"/>
    </source>
</evidence>
<dbReference type="Proteomes" id="UP000245624">
    <property type="component" value="Unassembled WGS sequence"/>
</dbReference>
<protein>
    <recommendedName>
        <fullName evidence="1">Mor transcription activator domain-containing protein</fullName>
    </recommendedName>
</protein>
<sequence>MKAHEILPKELLDAIQEYIQGETIYIPKRANSYQKWGICSGSRQYLDKRNQEIRKAFRSGKSMEELARVYHLSTESIKKIIYAKKKEKLL</sequence>
<feature type="domain" description="Mor transcription activator" evidence="1">
    <location>
        <begin position="7"/>
        <end position="88"/>
    </location>
</feature>
<gene>
    <name evidence="2" type="ORF">DLJ74_19705</name>
</gene>
<dbReference type="AlphaFoldDB" id="A0A317KU05"/>
<reference evidence="2 3" key="1">
    <citation type="submission" date="2018-05" db="EMBL/GenBank/DDBJ databases">
        <title>Genomic analysis of Gracilibacillus dipsosauri DD1 reveals novel features of a salt-tolerant amylase.</title>
        <authorList>
            <person name="Deutch C.E."/>
            <person name="Yang S."/>
        </authorList>
    </citation>
    <scope>NUCLEOTIDE SEQUENCE [LARGE SCALE GENOMIC DNA]</scope>
    <source>
        <strain evidence="2 3">DD1</strain>
    </source>
</reference>
<dbReference type="Pfam" id="PF08765">
    <property type="entry name" value="Mor"/>
    <property type="match status" value="1"/>
</dbReference>
<dbReference type="OrthoDB" id="9800398at2"/>
<dbReference type="EMBL" id="QGTD01000021">
    <property type="protein sequence ID" value="PWU66644.1"/>
    <property type="molecule type" value="Genomic_DNA"/>
</dbReference>
<dbReference type="Gene3D" id="1.10.10.60">
    <property type="entry name" value="Homeodomain-like"/>
    <property type="match status" value="1"/>
</dbReference>
<dbReference type="InterPro" id="IPR049739">
    <property type="entry name" value="YraL-like"/>
</dbReference>
<dbReference type="PANTHER" id="PTHR37812:SF1">
    <property type="entry name" value="MU-LIKE PROPHAGE FLUMU PROTEIN C"/>
    <property type="match status" value="1"/>
</dbReference>
<dbReference type="NCBIfam" id="NF040785">
    <property type="entry name" value="CD3324_fam"/>
    <property type="match status" value="1"/>
</dbReference>
<keyword evidence="3" id="KW-1185">Reference proteome</keyword>
<organism evidence="2 3">
    <name type="scientific">Gracilibacillus dipsosauri</name>
    <dbReference type="NCBI Taxonomy" id="178340"/>
    <lineage>
        <taxon>Bacteria</taxon>
        <taxon>Bacillati</taxon>
        <taxon>Bacillota</taxon>
        <taxon>Bacilli</taxon>
        <taxon>Bacillales</taxon>
        <taxon>Bacillaceae</taxon>
        <taxon>Gracilibacillus</taxon>
    </lineage>
</organism>
<name>A0A317KU05_9BACI</name>
<comment type="caution">
    <text evidence="2">The sequence shown here is derived from an EMBL/GenBank/DDBJ whole genome shotgun (WGS) entry which is preliminary data.</text>
</comment>
<dbReference type="PANTHER" id="PTHR37812">
    <property type="entry name" value="MU-LIKE PROPHAGE FLUMU PROTEIN C"/>
    <property type="match status" value="1"/>
</dbReference>
<accession>A0A317KU05</accession>